<gene>
    <name evidence="5" type="ORF">P5673_011104</name>
</gene>
<dbReference type="GO" id="GO:0090729">
    <property type="term" value="F:toxin activity"/>
    <property type="evidence" value="ECO:0007669"/>
    <property type="project" value="UniProtKB-KW"/>
</dbReference>
<dbReference type="Proteomes" id="UP001249851">
    <property type="component" value="Unassembled WGS sequence"/>
</dbReference>
<evidence type="ECO:0000313" key="5">
    <source>
        <dbReference type="EMBL" id="KAK2565176.1"/>
    </source>
</evidence>
<proteinExistence type="predicted"/>
<comment type="caution">
    <text evidence="5">The sequence shown here is derived from an EMBL/GenBank/DDBJ whole genome shotgun (WGS) entry which is preliminary data.</text>
</comment>
<evidence type="ECO:0000256" key="2">
    <source>
        <dbReference type="PROSITE-ProRule" id="PRU01005"/>
    </source>
</evidence>
<protein>
    <recommendedName>
        <fullName evidence="4">ShKT domain-containing protein</fullName>
    </recommendedName>
</protein>
<dbReference type="EMBL" id="JARQWQ010000020">
    <property type="protein sequence ID" value="KAK2565176.1"/>
    <property type="molecule type" value="Genomic_DNA"/>
</dbReference>
<organism evidence="5 6">
    <name type="scientific">Acropora cervicornis</name>
    <name type="common">Staghorn coral</name>
    <dbReference type="NCBI Taxonomy" id="6130"/>
    <lineage>
        <taxon>Eukaryota</taxon>
        <taxon>Metazoa</taxon>
        <taxon>Cnidaria</taxon>
        <taxon>Anthozoa</taxon>
        <taxon>Hexacorallia</taxon>
        <taxon>Scleractinia</taxon>
        <taxon>Astrocoeniina</taxon>
        <taxon>Acroporidae</taxon>
        <taxon>Acropora</taxon>
    </lineage>
</organism>
<dbReference type="SMART" id="SM00254">
    <property type="entry name" value="ShKT"/>
    <property type="match status" value="3"/>
</dbReference>
<sequence length="178" mass="19903">MGKVFIAFLGVLFSLILLDNECTNAADDSVCDKNRPKFKDRCPEFARKGYCKGSAQRWMEHYCKKSCGLPCKPVTTPNTKPPAPVPKAFCRDRDIKCAERKQLGECGLFKEFCGVTCKSCKVPIGDECNKDAALDCKMREKNGECDSTNPKIEYYMKKNCVGTCKYCELFEIGSGSEP</sequence>
<accession>A0AAD9QQC0</accession>
<comment type="caution">
    <text evidence="2">Lacks conserved residue(s) required for the propagation of feature annotation.</text>
</comment>
<feature type="chain" id="PRO_5042031062" description="ShKT domain-containing protein" evidence="3">
    <location>
        <begin position="26"/>
        <end position="178"/>
    </location>
</feature>
<dbReference type="PROSITE" id="PS51670">
    <property type="entry name" value="SHKT"/>
    <property type="match status" value="1"/>
</dbReference>
<reference evidence="5" key="2">
    <citation type="journal article" date="2023" name="Science">
        <title>Genomic signatures of disease resistance in endangered staghorn corals.</title>
        <authorList>
            <person name="Vollmer S.V."/>
            <person name="Selwyn J.D."/>
            <person name="Despard B.A."/>
            <person name="Roesel C.L."/>
        </authorList>
    </citation>
    <scope>NUCLEOTIDE SEQUENCE</scope>
    <source>
        <strain evidence="5">K2</strain>
    </source>
</reference>
<evidence type="ECO:0000259" key="4">
    <source>
        <dbReference type="PROSITE" id="PS51670"/>
    </source>
</evidence>
<evidence type="ECO:0000256" key="3">
    <source>
        <dbReference type="SAM" id="SignalP"/>
    </source>
</evidence>
<evidence type="ECO:0000313" key="6">
    <source>
        <dbReference type="Proteomes" id="UP001249851"/>
    </source>
</evidence>
<dbReference type="AlphaFoldDB" id="A0AAD9QQC0"/>
<name>A0AAD9QQC0_ACRCE</name>
<dbReference type="Pfam" id="PF01549">
    <property type="entry name" value="ShK"/>
    <property type="match status" value="3"/>
</dbReference>
<feature type="signal peptide" evidence="3">
    <location>
        <begin position="1"/>
        <end position="25"/>
    </location>
</feature>
<keyword evidence="6" id="KW-1185">Reference proteome</keyword>
<evidence type="ECO:0000256" key="1">
    <source>
        <dbReference type="ARBA" id="ARBA00022656"/>
    </source>
</evidence>
<keyword evidence="1" id="KW-0800">Toxin</keyword>
<keyword evidence="3" id="KW-0732">Signal</keyword>
<dbReference type="InterPro" id="IPR003582">
    <property type="entry name" value="ShKT_dom"/>
</dbReference>
<reference evidence="5" key="1">
    <citation type="journal article" date="2023" name="G3 (Bethesda)">
        <title>Whole genome assembly and annotation of the endangered Caribbean coral Acropora cervicornis.</title>
        <authorList>
            <person name="Selwyn J.D."/>
            <person name="Vollmer S.V."/>
        </authorList>
    </citation>
    <scope>NUCLEOTIDE SEQUENCE</scope>
    <source>
        <strain evidence="5">K2</strain>
    </source>
</reference>
<feature type="domain" description="ShKT" evidence="4">
    <location>
        <begin position="31"/>
        <end position="71"/>
    </location>
</feature>